<dbReference type="InterPro" id="IPR011075">
    <property type="entry name" value="TetR_C"/>
</dbReference>
<dbReference type="InterPro" id="IPR009057">
    <property type="entry name" value="Homeodomain-like_sf"/>
</dbReference>
<dbReference type="InterPro" id="IPR001647">
    <property type="entry name" value="HTH_TetR"/>
</dbReference>
<keyword evidence="3" id="KW-0804">Transcription</keyword>
<evidence type="ECO:0000256" key="2">
    <source>
        <dbReference type="ARBA" id="ARBA00023125"/>
    </source>
</evidence>
<dbReference type="Pfam" id="PF16925">
    <property type="entry name" value="TetR_C_13"/>
    <property type="match status" value="1"/>
</dbReference>
<dbReference type="InterPro" id="IPR036271">
    <property type="entry name" value="Tet_transcr_reg_TetR-rel_C_sf"/>
</dbReference>
<protein>
    <submittedName>
        <fullName evidence="6">TetR/AcrR family transcriptional regulator</fullName>
    </submittedName>
</protein>
<dbReference type="PANTHER" id="PTHR47506:SF10">
    <property type="entry name" value="TRANSCRIPTIONAL REGULATORY PROTEIN"/>
    <property type="match status" value="1"/>
</dbReference>
<feature type="DNA-binding region" description="H-T-H motif" evidence="4">
    <location>
        <begin position="29"/>
        <end position="48"/>
    </location>
</feature>
<dbReference type="PANTHER" id="PTHR47506">
    <property type="entry name" value="TRANSCRIPTIONAL REGULATORY PROTEIN"/>
    <property type="match status" value="1"/>
</dbReference>
<comment type="caution">
    <text evidence="6">The sequence shown here is derived from an EMBL/GenBank/DDBJ whole genome shotgun (WGS) entry which is preliminary data.</text>
</comment>
<dbReference type="Gene3D" id="1.10.357.10">
    <property type="entry name" value="Tetracycline Repressor, domain 2"/>
    <property type="match status" value="1"/>
</dbReference>
<proteinExistence type="predicted"/>
<accession>A0ABS3Z283</accession>
<dbReference type="SUPFAM" id="SSF48498">
    <property type="entry name" value="Tetracyclin repressor-like, C-terminal domain"/>
    <property type="match status" value="1"/>
</dbReference>
<evidence type="ECO:0000313" key="6">
    <source>
        <dbReference type="EMBL" id="MBO9204133.1"/>
    </source>
</evidence>
<dbReference type="PROSITE" id="PS50977">
    <property type="entry name" value="HTH_TETR_2"/>
    <property type="match status" value="1"/>
</dbReference>
<keyword evidence="1" id="KW-0805">Transcription regulation</keyword>
<dbReference type="Pfam" id="PF00440">
    <property type="entry name" value="TetR_N"/>
    <property type="match status" value="1"/>
</dbReference>
<evidence type="ECO:0000313" key="7">
    <source>
        <dbReference type="Proteomes" id="UP000677244"/>
    </source>
</evidence>
<evidence type="ECO:0000256" key="1">
    <source>
        <dbReference type="ARBA" id="ARBA00023015"/>
    </source>
</evidence>
<keyword evidence="7" id="KW-1185">Reference proteome</keyword>
<dbReference type="SUPFAM" id="SSF46689">
    <property type="entry name" value="Homeodomain-like"/>
    <property type="match status" value="1"/>
</dbReference>
<dbReference type="EMBL" id="JAGHKO010000011">
    <property type="protein sequence ID" value="MBO9204133.1"/>
    <property type="molecule type" value="Genomic_DNA"/>
</dbReference>
<organism evidence="6 7">
    <name type="scientific">Niastella soli</name>
    <dbReference type="NCBI Taxonomy" id="2821487"/>
    <lineage>
        <taxon>Bacteria</taxon>
        <taxon>Pseudomonadati</taxon>
        <taxon>Bacteroidota</taxon>
        <taxon>Chitinophagia</taxon>
        <taxon>Chitinophagales</taxon>
        <taxon>Chitinophagaceae</taxon>
        <taxon>Niastella</taxon>
    </lineage>
</organism>
<dbReference type="Proteomes" id="UP000677244">
    <property type="component" value="Unassembled WGS sequence"/>
</dbReference>
<keyword evidence="2 4" id="KW-0238">DNA-binding</keyword>
<dbReference type="Gene3D" id="1.10.10.60">
    <property type="entry name" value="Homeodomain-like"/>
    <property type="match status" value="1"/>
</dbReference>
<dbReference type="RefSeq" id="WP_209142398.1">
    <property type="nucleotide sequence ID" value="NZ_JAGHKO010000011.1"/>
</dbReference>
<feature type="domain" description="HTH tetR-type" evidence="5">
    <location>
        <begin position="6"/>
        <end position="66"/>
    </location>
</feature>
<sequence length="194" mass="21891">MPKTKQFDETEVLIRARELFCKKGYNGTSMDDLVQATGISRSSIYDTFGDKHGLFLKSLDQYRNEQQCTMEQQTAKSDSPKKKIRAIFEYFINDILADKDGKGCLLINVSLELGSVDNEVATIFHANMDDMEQLLASLIKEGQAKGEIPKKFTPKAMARHFYNSLMGLRVTGTNKPDGELLREIVKLTLSILDE</sequence>
<dbReference type="PRINTS" id="PR00455">
    <property type="entry name" value="HTHTETR"/>
</dbReference>
<gene>
    <name evidence="6" type="ORF">J7I42_27850</name>
</gene>
<name>A0ABS3Z283_9BACT</name>
<evidence type="ECO:0000256" key="4">
    <source>
        <dbReference type="PROSITE-ProRule" id="PRU00335"/>
    </source>
</evidence>
<evidence type="ECO:0000256" key="3">
    <source>
        <dbReference type="ARBA" id="ARBA00023163"/>
    </source>
</evidence>
<reference evidence="6 7" key="1">
    <citation type="submission" date="2021-03" db="EMBL/GenBank/DDBJ databases">
        <title>Assistant Professor.</title>
        <authorList>
            <person name="Huq M.A."/>
        </authorList>
    </citation>
    <scope>NUCLEOTIDE SEQUENCE [LARGE SCALE GENOMIC DNA]</scope>
    <source>
        <strain evidence="6 7">MAH-29</strain>
    </source>
</reference>
<evidence type="ECO:0000259" key="5">
    <source>
        <dbReference type="PROSITE" id="PS50977"/>
    </source>
</evidence>